<dbReference type="PANTHER" id="PTHR16821:SF2">
    <property type="entry name" value="FRATAXIN, MITOCHONDRIAL"/>
    <property type="match status" value="1"/>
</dbReference>
<dbReference type="OrthoDB" id="1897642at2759"/>
<dbReference type="Pfam" id="PF01491">
    <property type="entry name" value="Frataxin_Cyay"/>
    <property type="match status" value="1"/>
</dbReference>
<accession>A0A9P4NUS8</accession>
<evidence type="ECO:0000313" key="14">
    <source>
        <dbReference type="EMBL" id="KAF2432106.1"/>
    </source>
</evidence>
<dbReference type="InterPro" id="IPR017789">
    <property type="entry name" value="Frataxin"/>
</dbReference>
<dbReference type="Gene3D" id="3.30.920.10">
    <property type="entry name" value="Frataxin/CyaY"/>
    <property type="match status" value="1"/>
</dbReference>
<keyword evidence="11" id="KW-0496">Mitochondrion</keyword>
<keyword evidence="7" id="KW-0809">Transit peptide</keyword>
<evidence type="ECO:0000256" key="6">
    <source>
        <dbReference type="ARBA" id="ARBA00022496"/>
    </source>
</evidence>
<keyword evidence="15" id="KW-1185">Reference proteome</keyword>
<dbReference type="GO" id="GO:0006879">
    <property type="term" value="P:intracellular iron ion homeostasis"/>
    <property type="evidence" value="ECO:0007669"/>
    <property type="project" value="UniProtKB-KW"/>
</dbReference>
<dbReference type="GO" id="GO:0051537">
    <property type="term" value="F:2 iron, 2 sulfur cluster binding"/>
    <property type="evidence" value="ECO:0007669"/>
    <property type="project" value="TreeGrafter"/>
</dbReference>
<evidence type="ECO:0000256" key="5">
    <source>
        <dbReference type="ARBA" id="ARBA00022448"/>
    </source>
</evidence>
<comment type="caution">
    <text evidence="14">The sequence shown here is derived from an EMBL/GenBank/DDBJ whole genome shotgun (WGS) entry which is preliminary data.</text>
</comment>
<dbReference type="InterPro" id="IPR002908">
    <property type="entry name" value="Frataxin/CyaY"/>
</dbReference>
<evidence type="ECO:0000256" key="3">
    <source>
        <dbReference type="ARBA" id="ARBA00013107"/>
    </source>
</evidence>
<evidence type="ECO:0000256" key="12">
    <source>
        <dbReference type="ARBA" id="ARBA00047990"/>
    </source>
</evidence>
<dbReference type="EMBL" id="MU007028">
    <property type="protein sequence ID" value="KAF2432106.1"/>
    <property type="molecule type" value="Genomic_DNA"/>
</dbReference>
<dbReference type="GO" id="GO:0005739">
    <property type="term" value="C:mitochondrion"/>
    <property type="evidence" value="ECO:0007669"/>
    <property type="project" value="UniProtKB-SubCell"/>
</dbReference>
<keyword evidence="8" id="KW-0560">Oxidoreductase</keyword>
<proteinExistence type="inferred from homology"/>
<dbReference type="GO" id="GO:0004322">
    <property type="term" value="F:ferroxidase activity"/>
    <property type="evidence" value="ECO:0007669"/>
    <property type="project" value="UniProtKB-EC"/>
</dbReference>
<evidence type="ECO:0000256" key="8">
    <source>
        <dbReference type="ARBA" id="ARBA00023002"/>
    </source>
</evidence>
<keyword evidence="10" id="KW-0406">Ion transport</keyword>
<gene>
    <name evidence="14" type="ORF">EJ08DRAFT_163030</name>
</gene>
<keyword evidence="6" id="KW-0410">Iron transport</keyword>
<dbReference type="EC" id="1.16.3.1" evidence="3"/>
<dbReference type="PANTHER" id="PTHR16821">
    <property type="entry name" value="FRATAXIN"/>
    <property type="match status" value="1"/>
</dbReference>
<dbReference type="PROSITE" id="PS01344">
    <property type="entry name" value="FRATAXIN_1"/>
    <property type="match status" value="1"/>
</dbReference>
<comment type="similarity">
    <text evidence="2">Belongs to the frataxin family.</text>
</comment>
<dbReference type="SUPFAM" id="SSF55387">
    <property type="entry name" value="Frataxin/Nqo15-like"/>
    <property type="match status" value="1"/>
</dbReference>
<evidence type="ECO:0000256" key="4">
    <source>
        <dbReference type="ARBA" id="ARBA00022434"/>
    </source>
</evidence>
<protein>
    <recommendedName>
        <fullName evidence="3">ferroxidase</fullName>
        <ecNumber evidence="3">1.16.3.1</ecNumber>
    </recommendedName>
</protein>
<feature type="compositionally biased region" description="Basic and acidic residues" evidence="13">
    <location>
        <begin position="73"/>
        <end position="87"/>
    </location>
</feature>
<feature type="region of interest" description="Disordered" evidence="13">
    <location>
        <begin position="66"/>
        <end position="87"/>
    </location>
</feature>
<sequence>MASKPLSTALRRTIRSNVARPNSIFTRAYRSPNTYSIRTQLQTPTLLFTILPAPRTFTSSAIYAGLLPDTSDPEPREAEEHEPAPEHKTEITIEEYHTLADEYLEKLISKLEARQEEKGDIDVEYSAGVLNVDYMKKGVYIINKQPPNKQIWLSSPHSGPKRFDYVSFSEGQDQKEGTGVGDWVYLRDGTSLTDLLRKEMAIDAGIDLEAEV</sequence>
<dbReference type="InterPro" id="IPR036524">
    <property type="entry name" value="Frataxin/CyaY_sf"/>
</dbReference>
<evidence type="ECO:0000256" key="1">
    <source>
        <dbReference type="ARBA" id="ARBA00004173"/>
    </source>
</evidence>
<evidence type="ECO:0000313" key="15">
    <source>
        <dbReference type="Proteomes" id="UP000800235"/>
    </source>
</evidence>
<dbReference type="GO" id="GO:0008198">
    <property type="term" value="F:ferrous iron binding"/>
    <property type="evidence" value="ECO:0007669"/>
    <property type="project" value="TreeGrafter"/>
</dbReference>
<keyword evidence="4" id="KW-0409">Iron storage</keyword>
<dbReference type="SMART" id="SM01219">
    <property type="entry name" value="Frataxin_Cyay"/>
    <property type="match status" value="1"/>
</dbReference>
<evidence type="ECO:0000256" key="2">
    <source>
        <dbReference type="ARBA" id="ARBA00008183"/>
    </source>
</evidence>
<dbReference type="GO" id="GO:0006826">
    <property type="term" value="P:iron ion transport"/>
    <property type="evidence" value="ECO:0007669"/>
    <property type="project" value="UniProtKB-KW"/>
</dbReference>
<dbReference type="GO" id="GO:0034986">
    <property type="term" value="F:iron chaperone activity"/>
    <property type="evidence" value="ECO:0007669"/>
    <property type="project" value="TreeGrafter"/>
</dbReference>
<name>A0A9P4NUS8_9PEZI</name>
<evidence type="ECO:0000256" key="10">
    <source>
        <dbReference type="ARBA" id="ARBA00023065"/>
    </source>
</evidence>
<dbReference type="GO" id="GO:0016226">
    <property type="term" value="P:iron-sulfur cluster assembly"/>
    <property type="evidence" value="ECO:0007669"/>
    <property type="project" value="InterPro"/>
</dbReference>
<dbReference type="NCBIfam" id="TIGR03421">
    <property type="entry name" value="FeS_CyaY"/>
    <property type="match status" value="1"/>
</dbReference>
<dbReference type="FunFam" id="3.30.920.10:FF:000004">
    <property type="entry name" value="Mitochondrial chaperone Frataxin"/>
    <property type="match status" value="1"/>
</dbReference>
<reference evidence="14" key="1">
    <citation type="journal article" date="2020" name="Stud. Mycol.">
        <title>101 Dothideomycetes genomes: a test case for predicting lifestyles and emergence of pathogens.</title>
        <authorList>
            <person name="Haridas S."/>
            <person name="Albert R."/>
            <person name="Binder M."/>
            <person name="Bloem J."/>
            <person name="Labutti K."/>
            <person name="Salamov A."/>
            <person name="Andreopoulos B."/>
            <person name="Baker S."/>
            <person name="Barry K."/>
            <person name="Bills G."/>
            <person name="Bluhm B."/>
            <person name="Cannon C."/>
            <person name="Castanera R."/>
            <person name="Culley D."/>
            <person name="Daum C."/>
            <person name="Ezra D."/>
            <person name="Gonzalez J."/>
            <person name="Henrissat B."/>
            <person name="Kuo A."/>
            <person name="Liang C."/>
            <person name="Lipzen A."/>
            <person name="Lutzoni F."/>
            <person name="Magnuson J."/>
            <person name="Mondo S."/>
            <person name="Nolan M."/>
            <person name="Ohm R."/>
            <person name="Pangilinan J."/>
            <person name="Park H.-J."/>
            <person name="Ramirez L."/>
            <person name="Alfaro M."/>
            <person name="Sun H."/>
            <person name="Tritt A."/>
            <person name="Yoshinaga Y."/>
            <person name="Zwiers L.-H."/>
            <person name="Turgeon B."/>
            <person name="Goodwin S."/>
            <person name="Spatafora J."/>
            <person name="Crous P."/>
            <person name="Grigoriev I."/>
        </authorList>
    </citation>
    <scope>NUCLEOTIDE SEQUENCE</scope>
    <source>
        <strain evidence="14">CBS 130266</strain>
    </source>
</reference>
<dbReference type="InterPro" id="IPR020895">
    <property type="entry name" value="Frataxin_CS"/>
</dbReference>
<evidence type="ECO:0000256" key="13">
    <source>
        <dbReference type="SAM" id="MobiDB-lite"/>
    </source>
</evidence>
<dbReference type="GO" id="GO:0008199">
    <property type="term" value="F:ferric iron binding"/>
    <property type="evidence" value="ECO:0007669"/>
    <property type="project" value="InterPro"/>
</dbReference>
<dbReference type="Proteomes" id="UP000800235">
    <property type="component" value="Unassembled WGS sequence"/>
</dbReference>
<dbReference type="PROSITE" id="PS50810">
    <property type="entry name" value="FRATAXIN_2"/>
    <property type="match status" value="1"/>
</dbReference>
<keyword evidence="5" id="KW-0813">Transport</keyword>
<organism evidence="14 15">
    <name type="scientific">Tothia fuscella</name>
    <dbReference type="NCBI Taxonomy" id="1048955"/>
    <lineage>
        <taxon>Eukaryota</taxon>
        <taxon>Fungi</taxon>
        <taxon>Dikarya</taxon>
        <taxon>Ascomycota</taxon>
        <taxon>Pezizomycotina</taxon>
        <taxon>Dothideomycetes</taxon>
        <taxon>Pleosporomycetidae</taxon>
        <taxon>Venturiales</taxon>
        <taxon>Cylindrosympodiaceae</taxon>
        <taxon>Tothia</taxon>
    </lineage>
</organism>
<comment type="subcellular location">
    <subcellularLocation>
        <location evidence="1">Mitochondrion</location>
    </subcellularLocation>
</comment>
<dbReference type="AlphaFoldDB" id="A0A9P4NUS8"/>
<evidence type="ECO:0000256" key="11">
    <source>
        <dbReference type="ARBA" id="ARBA00023128"/>
    </source>
</evidence>
<keyword evidence="9" id="KW-0408">Iron</keyword>
<evidence type="ECO:0000256" key="7">
    <source>
        <dbReference type="ARBA" id="ARBA00022946"/>
    </source>
</evidence>
<dbReference type="NCBIfam" id="TIGR03422">
    <property type="entry name" value="mito_frataxin"/>
    <property type="match status" value="1"/>
</dbReference>
<comment type="catalytic activity">
    <reaction evidence="12">
        <text>4 Fe(2+) + O2 + 4 H(+) = 4 Fe(3+) + 2 H2O</text>
        <dbReference type="Rhea" id="RHEA:11148"/>
        <dbReference type="ChEBI" id="CHEBI:15377"/>
        <dbReference type="ChEBI" id="CHEBI:15378"/>
        <dbReference type="ChEBI" id="CHEBI:15379"/>
        <dbReference type="ChEBI" id="CHEBI:29033"/>
        <dbReference type="ChEBI" id="CHEBI:29034"/>
        <dbReference type="EC" id="1.16.3.1"/>
    </reaction>
</comment>
<evidence type="ECO:0000256" key="9">
    <source>
        <dbReference type="ARBA" id="ARBA00023004"/>
    </source>
</evidence>